<feature type="transmembrane region" description="Helical" evidence="5">
    <location>
        <begin position="58"/>
        <end position="79"/>
    </location>
</feature>
<feature type="transmembrane region" description="Helical" evidence="5">
    <location>
        <begin position="100"/>
        <end position="124"/>
    </location>
</feature>
<gene>
    <name evidence="7" type="ORF">DL346_20900</name>
</gene>
<name>A0A328U3F8_9BACL</name>
<evidence type="ECO:0000256" key="2">
    <source>
        <dbReference type="ARBA" id="ARBA00022692"/>
    </source>
</evidence>
<dbReference type="PIRSF" id="PIRSF006648">
    <property type="entry name" value="DrrB"/>
    <property type="match status" value="1"/>
</dbReference>
<dbReference type="Proteomes" id="UP000249260">
    <property type="component" value="Unassembled WGS sequence"/>
</dbReference>
<comment type="subcellular location">
    <subcellularLocation>
        <location evidence="1">Membrane</location>
        <topology evidence="1">Multi-pass membrane protein</topology>
    </subcellularLocation>
</comment>
<feature type="domain" description="ABC-2 type transporter transmembrane" evidence="6">
    <location>
        <begin position="55"/>
        <end position="242"/>
    </location>
</feature>
<keyword evidence="2 5" id="KW-0812">Transmembrane</keyword>
<organism evidence="7 8">
    <name type="scientific">Paenibacillus montanisoli</name>
    <dbReference type="NCBI Taxonomy" id="2081970"/>
    <lineage>
        <taxon>Bacteria</taxon>
        <taxon>Bacillati</taxon>
        <taxon>Bacillota</taxon>
        <taxon>Bacilli</taxon>
        <taxon>Bacillales</taxon>
        <taxon>Paenibacillaceae</taxon>
        <taxon>Paenibacillus</taxon>
    </lineage>
</organism>
<feature type="transmembrane region" description="Helical" evidence="5">
    <location>
        <begin position="226"/>
        <end position="245"/>
    </location>
</feature>
<dbReference type="InterPro" id="IPR013525">
    <property type="entry name" value="ABC2_TM"/>
</dbReference>
<feature type="transmembrane region" description="Helical" evidence="5">
    <location>
        <begin position="26"/>
        <end position="46"/>
    </location>
</feature>
<dbReference type="Pfam" id="PF12698">
    <property type="entry name" value="ABC2_membrane_3"/>
    <property type="match status" value="1"/>
</dbReference>
<evidence type="ECO:0000256" key="4">
    <source>
        <dbReference type="ARBA" id="ARBA00023136"/>
    </source>
</evidence>
<dbReference type="RefSeq" id="WP_112884313.1">
    <property type="nucleotide sequence ID" value="NZ_QLUW01000004.1"/>
</dbReference>
<dbReference type="GO" id="GO:0043190">
    <property type="term" value="C:ATP-binding cassette (ABC) transporter complex"/>
    <property type="evidence" value="ECO:0007669"/>
    <property type="project" value="InterPro"/>
</dbReference>
<dbReference type="AlphaFoldDB" id="A0A328U3F8"/>
<evidence type="ECO:0000256" key="3">
    <source>
        <dbReference type="ARBA" id="ARBA00022989"/>
    </source>
</evidence>
<dbReference type="InterPro" id="IPR051784">
    <property type="entry name" value="Nod_factor_ABC_transporter"/>
</dbReference>
<dbReference type="InterPro" id="IPR000412">
    <property type="entry name" value="ABC_2_transport"/>
</dbReference>
<evidence type="ECO:0000256" key="1">
    <source>
        <dbReference type="ARBA" id="ARBA00004141"/>
    </source>
</evidence>
<keyword evidence="4 5" id="KW-0472">Membrane</keyword>
<sequence>MNGTMLKATIAHCKAELLRTARNRRFVIFSVVMPIIFYFLFSNIVGDNEIVGGVNWSAYYLMSMTCYGIIGASFSTFSIRLSRERSQGWIRMLRITPLPAWAYILSKIVSQAVINLFIVVMMFLIGGISKGIDLPVSAWIESGLWIWLGGLSFMTLGTLFGTMRNPDAVQVLSMITYMGLSVVGGLWMPVETMSSTMRKIAELLPTYRLGQGAWNLIAGGSLSWEGIGILAAYVVVLMAASTWIMKKQEAV</sequence>
<dbReference type="EMBL" id="QLUW01000004">
    <property type="protein sequence ID" value="RAP74524.1"/>
    <property type="molecule type" value="Genomic_DNA"/>
</dbReference>
<feature type="transmembrane region" description="Helical" evidence="5">
    <location>
        <begin position="144"/>
        <end position="161"/>
    </location>
</feature>
<reference evidence="7 8" key="1">
    <citation type="submission" date="2018-06" db="EMBL/GenBank/DDBJ databases">
        <title>Paenibacillus montanisoli sp. nov., isolated from mountain area soil.</title>
        <authorList>
            <person name="Wu M."/>
        </authorList>
    </citation>
    <scope>NUCLEOTIDE SEQUENCE [LARGE SCALE GENOMIC DNA]</scope>
    <source>
        <strain evidence="7 8">RA17</strain>
    </source>
</reference>
<evidence type="ECO:0000313" key="7">
    <source>
        <dbReference type="EMBL" id="RAP74524.1"/>
    </source>
</evidence>
<proteinExistence type="predicted"/>
<evidence type="ECO:0000313" key="8">
    <source>
        <dbReference type="Proteomes" id="UP000249260"/>
    </source>
</evidence>
<keyword evidence="8" id="KW-1185">Reference proteome</keyword>
<dbReference type="OrthoDB" id="63188at2"/>
<evidence type="ECO:0000256" key="5">
    <source>
        <dbReference type="SAM" id="Phobius"/>
    </source>
</evidence>
<comment type="caution">
    <text evidence="7">The sequence shown here is derived from an EMBL/GenBank/DDBJ whole genome shotgun (WGS) entry which is preliminary data.</text>
</comment>
<evidence type="ECO:0000259" key="6">
    <source>
        <dbReference type="Pfam" id="PF12698"/>
    </source>
</evidence>
<accession>A0A328U3F8</accession>
<keyword evidence="3 5" id="KW-1133">Transmembrane helix</keyword>
<dbReference type="GO" id="GO:0140359">
    <property type="term" value="F:ABC-type transporter activity"/>
    <property type="evidence" value="ECO:0007669"/>
    <property type="project" value="InterPro"/>
</dbReference>
<dbReference type="PANTHER" id="PTHR43229:SF2">
    <property type="entry name" value="NODULATION PROTEIN J"/>
    <property type="match status" value="1"/>
</dbReference>
<protein>
    <submittedName>
        <fullName evidence="7">ABC transporter permease</fullName>
    </submittedName>
</protein>
<feature type="transmembrane region" description="Helical" evidence="5">
    <location>
        <begin position="168"/>
        <end position="188"/>
    </location>
</feature>
<dbReference type="PANTHER" id="PTHR43229">
    <property type="entry name" value="NODULATION PROTEIN J"/>
    <property type="match status" value="1"/>
</dbReference>